<evidence type="ECO:0000313" key="3">
    <source>
        <dbReference type="Proteomes" id="UP001206572"/>
    </source>
</evidence>
<feature type="transmembrane region" description="Helical" evidence="1">
    <location>
        <begin position="15"/>
        <end position="37"/>
    </location>
</feature>
<proteinExistence type="predicted"/>
<protein>
    <recommendedName>
        <fullName evidence="4">3-oxoacyl-ACP synthase</fullName>
    </recommendedName>
</protein>
<accession>A0ABT2AIX7</accession>
<feature type="transmembrane region" description="Helical" evidence="1">
    <location>
        <begin position="49"/>
        <end position="65"/>
    </location>
</feature>
<sequence length="472" mass="49708">MTTATTTPARRAAGWLRYGLVVLATFLVCWTGMLWYWHKTQGDPGTGELALTLLVVPLALLLGFWKTSKVVAAKDAAAMAAGAKPAVASAGSATTLEAASPSPVLAIVATALRSPHGSSAEDLASAIADNEARADLDEELVDDNGFPVMTARSDDAPDEALQDEIMAWLCAQGMPQPRFSEEQWRALTLATGVAGELGSRAGELMPVEGTPPLLQLRLLLPQEWPADVRRAATMWLKHAISQYGWPVDKITVPEAAGQAQALTPAAMLTQLMPAATKPGSMVAIVIACASLIGQESVDRLAASESLFTSSSQARGQIPGEGAAGLLLTDVEQARQYEPGDNALLGPIGEMRRDDSADEARRVEAAVLLELSEHVAKAGGIELDQVDMVVADTAHRANRVRELMALAAPTIPQLDAADDVIRIGLGSGSCGAVPFVTVLALAQHYARERGVPVLCISNEDPWLRAAALVRPMA</sequence>
<evidence type="ECO:0008006" key="4">
    <source>
        <dbReference type="Google" id="ProtNLM"/>
    </source>
</evidence>
<gene>
    <name evidence="2" type="ORF">NX780_07300</name>
</gene>
<name>A0ABT2AIX7_9BURK</name>
<comment type="caution">
    <text evidence="2">The sequence shown here is derived from an EMBL/GenBank/DDBJ whole genome shotgun (WGS) entry which is preliminary data.</text>
</comment>
<keyword evidence="1" id="KW-0472">Membrane</keyword>
<keyword evidence="1" id="KW-0812">Transmembrane</keyword>
<keyword evidence="3" id="KW-1185">Reference proteome</keyword>
<reference evidence="2 3" key="1">
    <citation type="submission" date="2022-08" db="EMBL/GenBank/DDBJ databases">
        <title>Reclassification of Massilia species as members of the genera Telluria, Duganella, Pseudoduganella, Mokoshia gen. nov. and Zemynaea gen. nov. using orthogonal and non-orthogonal genome-based approaches.</title>
        <authorList>
            <person name="Bowman J.P."/>
        </authorList>
    </citation>
    <scope>NUCLEOTIDE SEQUENCE [LARGE SCALE GENOMIC DNA]</scope>
    <source>
        <strain evidence="2 3">JCM 31661</strain>
    </source>
</reference>
<dbReference type="EMBL" id="JANUHA010000004">
    <property type="protein sequence ID" value="MCS0596155.1"/>
    <property type="molecule type" value="Genomic_DNA"/>
</dbReference>
<evidence type="ECO:0000313" key="2">
    <source>
        <dbReference type="EMBL" id="MCS0596155.1"/>
    </source>
</evidence>
<organism evidence="2 3">
    <name type="scientific">Massilia agri</name>
    <dbReference type="NCBI Taxonomy" id="1886785"/>
    <lineage>
        <taxon>Bacteria</taxon>
        <taxon>Pseudomonadati</taxon>
        <taxon>Pseudomonadota</taxon>
        <taxon>Betaproteobacteria</taxon>
        <taxon>Burkholderiales</taxon>
        <taxon>Oxalobacteraceae</taxon>
        <taxon>Telluria group</taxon>
        <taxon>Massilia</taxon>
    </lineage>
</organism>
<dbReference type="Proteomes" id="UP001206572">
    <property type="component" value="Unassembled WGS sequence"/>
</dbReference>
<keyword evidence="1" id="KW-1133">Transmembrane helix</keyword>
<evidence type="ECO:0000256" key="1">
    <source>
        <dbReference type="SAM" id="Phobius"/>
    </source>
</evidence>
<dbReference type="RefSeq" id="WP_258827204.1">
    <property type="nucleotide sequence ID" value="NZ_JANUHA010000004.1"/>
</dbReference>